<dbReference type="InterPro" id="IPR046857">
    <property type="entry name" value="Gemin6_Sm-like_dom"/>
</dbReference>
<protein>
    <recommendedName>
        <fullName evidence="1">Gem-associated protein 6 Sm-like domain-containing protein</fullName>
    </recommendedName>
</protein>
<dbReference type="Gene3D" id="2.30.30.100">
    <property type="match status" value="1"/>
</dbReference>
<reference evidence="2" key="1">
    <citation type="submission" date="2025-08" db="UniProtKB">
        <authorList>
            <consortium name="Ensembl"/>
        </authorList>
    </citation>
    <scope>IDENTIFICATION</scope>
</reference>
<dbReference type="GO" id="GO:0032797">
    <property type="term" value="C:SMN complex"/>
    <property type="evidence" value="ECO:0007669"/>
    <property type="project" value="TreeGrafter"/>
</dbReference>
<feature type="domain" description="Gem-associated protein 6 Sm-like" evidence="1">
    <location>
        <begin position="1"/>
        <end position="46"/>
    </location>
</feature>
<sequence>MNDWQKKSPLDWQTYVNKLVKVVAAEKHEYEGWVLTVDPVSATLLQCEPEPSVVCSVVFSFHKLATVIKKNLFWR</sequence>
<dbReference type="GO" id="GO:0005634">
    <property type="term" value="C:nucleus"/>
    <property type="evidence" value="ECO:0007669"/>
    <property type="project" value="InterPro"/>
</dbReference>
<dbReference type="GO" id="GO:0000245">
    <property type="term" value="P:spliceosomal complex assembly"/>
    <property type="evidence" value="ECO:0007669"/>
    <property type="project" value="InterPro"/>
</dbReference>
<accession>A0A8C5I8S3</accession>
<evidence type="ECO:0000259" key="1">
    <source>
        <dbReference type="Pfam" id="PF06372"/>
    </source>
</evidence>
<dbReference type="AlphaFoldDB" id="A0A8C5I8S3"/>
<dbReference type="GO" id="GO:0000387">
    <property type="term" value="P:spliceosomal snRNP assembly"/>
    <property type="evidence" value="ECO:0007669"/>
    <property type="project" value="TreeGrafter"/>
</dbReference>
<organism evidence="2 3">
    <name type="scientific">Junco hyemalis</name>
    <name type="common">Dark-eyed junco</name>
    <dbReference type="NCBI Taxonomy" id="40217"/>
    <lineage>
        <taxon>Eukaryota</taxon>
        <taxon>Metazoa</taxon>
        <taxon>Chordata</taxon>
        <taxon>Craniata</taxon>
        <taxon>Vertebrata</taxon>
        <taxon>Euteleostomi</taxon>
        <taxon>Archelosauria</taxon>
        <taxon>Archosauria</taxon>
        <taxon>Dinosauria</taxon>
        <taxon>Saurischia</taxon>
        <taxon>Theropoda</taxon>
        <taxon>Coelurosauria</taxon>
        <taxon>Aves</taxon>
        <taxon>Neognathae</taxon>
        <taxon>Neoaves</taxon>
        <taxon>Telluraves</taxon>
        <taxon>Australaves</taxon>
        <taxon>Passeriformes</taxon>
        <taxon>Passerellidae</taxon>
        <taxon>Junco</taxon>
    </lineage>
</organism>
<dbReference type="Ensembl" id="ENSJHYT00000000772.1">
    <property type="protein sequence ID" value="ENSJHYP00000000594.1"/>
    <property type="gene ID" value="ENSJHYG00000000569.1"/>
</dbReference>
<dbReference type="Proteomes" id="UP000694408">
    <property type="component" value="Unplaced"/>
</dbReference>
<proteinExistence type="predicted"/>
<dbReference type="InterPro" id="IPR009422">
    <property type="entry name" value="Gemin6"/>
</dbReference>
<dbReference type="Pfam" id="PF06372">
    <property type="entry name" value="Gemin6"/>
    <property type="match status" value="1"/>
</dbReference>
<dbReference type="PANTHER" id="PTHR14710:SF2">
    <property type="entry name" value="GEM-ASSOCIATED PROTEIN 6"/>
    <property type="match status" value="1"/>
</dbReference>
<reference evidence="2" key="2">
    <citation type="submission" date="2025-09" db="UniProtKB">
        <authorList>
            <consortium name="Ensembl"/>
        </authorList>
    </citation>
    <scope>IDENTIFICATION</scope>
</reference>
<evidence type="ECO:0000313" key="2">
    <source>
        <dbReference type="Ensembl" id="ENSJHYP00000000594.1"/>
    </source>
</evidence>
<keyword evidence="3" id="KW-1185">Reference proteome</keyword>
<dbReference type="PANTHER" id="PTHR14710">
    <property type="entry name" value="GEM-ASSOCIATED PROTEIN 6"/>
    <property type="match status" value="1"/>
</dbReference>
<name>A0A8C5I8S3_JUNHY</name>
<evidence type="ECO:0000313" key="3">
    <source>
        <dbReference type="Proteomes" id="UP000694408"/>
    </source>
</evidence>